<dbReference type="InterPro" id="IPR001223">
    <property type="entry name" value="Glyco_hydro18_cat"/>
</dbReference>
<dbReference type="PROSITE" id="PS51910">
    <property type="entry name" value="GH18_2"/>
    <property type="match status" value="1"/>
</dbReference>
<dbReference type="InterPro" id="IPR001579">
    <property type="entry name" value="Glyco_hydro_18_chit_AS"/>
</dbReference>
<dbReference type="GO" id="GO:0005576">
    <property type="term" value="C:extracellular region"/>
    <property type="evidence" value="ECO:0007669"/>
    <property type="project" value="TreeGrafter"/>
</dbReference>
<keyword evidence="2" id="KW-1015">Disulfide bond</keyword>
<keyword evidence="3 4" id="KW-0326">Glycosidase</keyword>
<protein>
    <submittedName>
        <fullName evidence="8">Chitotriosidase-1</fullName>
    </submittedName>
</protein>
<dbReference type="InterPro" id="IPR011583">
    <property type="entry name" value="Chitinase_II/V-like_cat"/>
</dbReference>
<accession>A0A1W0WU30</accession>
<evidence type="ECO:0000256" key="2">
    <source>
        <dbReference type="ARBA" id="ARBA00023157"/>
    </source>
</evidence>
<dbReference type="Pfam" id="PF01476">
    <property type="entry name" value="LysM"/>
    <property type="match status" value="2"/>
</dbReference>
<comment type="similarity">
    <text evidence="5">Belongs to the glycosyl hydrolase 18 family.</text>
</comment>
<feature type="domain" description="LysM" evidence="6">
    <location>
        <begin position="501"/>
        <end position="546"/>
    </location>
</feature>
<evidence type="ECO:0000256" key="1">
    <source>
        <dbReference type="ARBA" id="ARBA00022801"/>
    </source>
</evidence>
<feature type="domain" description="GH18" evidence="7">
    <location>
        <begin position="37"/>
        <end position="395"/>
    </location>
</feature>
<evidence type="ECO:0000313" key="9">
    <source>
        <dbReference type="Proteomes" id="UP000192578"/>
    </source>
</evidence>
<evidence type="ECO:0000256" key="5">
    <source>
        <dbReference type="RuleBase" id="RU004453"/>
    </source>
</evidence>
<keyword evidence="1 4" id="KW-0378">Hydrolase</keyword>
<dbReference type="GO" id="GO:0008061">
    <property type="term" value="F:chitin binding"/>
    <property type="evidence" value="ECO:0007669"/>
    <property type="project" value="InterPro"/>
</dbReference>
<dbReference type="InterPro" id="IPR017853">
    <property type="entry name" value="GH"/>
</dbReference>
<dbReference type="SUPFAM" id="SSF54556">
    <property type="entry name" value="Chitinase insertion domain"/>
    <property type="match status" value="1"/>
</dbReference>
<reference evidence="9" key="1">
    <citation type="submission" date="2017-01" db="EMBL/GenBank/DDBJ databases">
        <title>Comparative genomics of anhydrobiosis in the tardigrade Hypsibius dujardini.</title>
        <authorList>
            <person name="Yoshida Y."/>
            <person name="Koutsovoulos G."/>
            <person name="Laetsch D."/>
            <person name="Stevens L."/>
            <person name="Kumar S."/>
            <person name="Horikawa D."/>
            <person name="Ishino K."/>
            <person name="Komine S."/>
            <person name="Tomita M."/>
            <person name="Blaxter M."/>
            <person name="Arakawa K."/>
        </authorList>
    </citation>
    <scope>NUCLEOTIDE SEQUENCE [LARGE SCALE GENOMIC DNA]</scope>
    <source>
        <strain evidence="9">Z151</strain>
    </source>
</reference>
<dbReference type="PROSITE" id="PS01095">
    <property type="entry name" value="GH18_1"/>
    <property type="match status" value="1"/>
</dbReference>
<dbReference type="GO" id="GO:0006032">
    <property type="term" value="P:chitin catabolic process"/>
    <property type="evidence" value="ECO:0007669"/>
    <property type="project" value="TreeGrafter"/>
</dbReference>
<dbReference type="CDD" id="cd00118">
    <property type="entry name" value="LysM"/>
    <property type="match status" value="2"/>
</dbReference>
<sequence length="546" mass="60957">MKPRLWSWLTAKVKVAIIFGFFLAVAVFGTEPEMELPHRGCYFPNWSDTRPSSGKYEVHDIDPGYCTYICYAFAGIVNNILTVKPSDELKFVHLRNFKTYYPKLKILLSVGGWNLSHQFPPMAGSAENRTIFIDSVLIKLRTWGLDGLDVDWEYPAHSAVEQYGALLKELRVAFEAEARLLSRTRLLLAAAVSATSRGGYHPMVMARTLDIINLMAYDFHGPTWEPNKTNHNAPLIKSPSDPNHGLNVESLVREWEYVGIPKASISVGLALYGRAWTVLHPDNTGVGVAALGPAPGGAFTEEPGYFGFYEICAGIKAGQLRRQFDRYARVPHASGQNIWVSYDDVESIRQKVMWVRQSGYGGVFAWEMSLDDFRGACFQTRYPLLQTIKRVLTNAADLKPTSHPISFANATAGLPMPPPHHAGALHPVLHVTTPTSLKPSALCATFYQVKGGDTAWNIARTYDISLQDLRQFNPGKVDLDFITQGEKLCVALPNAQRKGSKIHVVERGETAWDIANKHGISLAELQQRNPWKKDWDSLFPGEEMQI</sequence>
<name>A0A1W0WU30_HYPEX</name>
<evidence type="ECO:0000256" key="3">
    <source>
        <dbReference type="ARBA" id="ARBA00023295"/>
    </source>
</evidence>
<comment type="caution">
    <text evidence="8">The sequence shown here is derived from an EMBL/GenBank/DDBJ whole genome shotgun (WGS) entry which is preliminary data.</text>
</comment>
<dbReference type="FunFam" id="3.10.50.10:FF:000001">
    <property type="entry name" value="Chitinase 3-like 1"/>
    <property type="match status" value="1"/>
</dbReference>
<dbReference type="OrthoDB" id="73875at2759"/>
<dbReference type="AlphaFoldDB" id="A0A1W0WU30"/>
<dbReference type="PANTHER" id="PTHR11177:SF317">
    <property type="entry name" value="CHITINASE 12-RELATED"/>
    <property type="match status" value="1"/>
</dbReference>
<dbReference type="Gene3D" id="3.20.20.80">
    <property type="entry name" value="Glycosidases"/>
    <property type="match status" value="1"/>
</dbReference>
<dbReference type="InterPro" id="IPR050314">
    <property type="entry name" value="Glycosyl_Hydrlase_18"/>
</dbReference>
<dbReference type="SUPFAM" id="SSF54106">
    <property type="entry name" value="LysM domain"/>
    <property type="match status" value="2"/>
</dbReference>
<dbReference type="GO" id="GO:0004568">
    <property type="term" value="F:chitinase activity"/>
    <property type="evidence" value="ECO:0007669"/>
    <property type="project" value="UniProtKB-ARBA"/>
</dbReference>
<evidence type="ECO:0000313" key="8">
    <source>
        <dbReference type="EMBL" id="OQV18701.1"/>
    </source>
</evidence>
<dbReference type="Gene3D" id="3.10.50.10">
    <property type="match status" value="1"/>
</dbReference>
<keyword evidence="9" id="KW-1185">Reference proteome</keyword>
<dbReference type="PROSITE" id="PS51782">
    <property type="entry name" value="LYSM"/>
    <property type="match status" value="2"/>
</dbReference>
<evidence type="ECO:0000259" key="6">
    <source>
        <dbReference type="PROSITE" id="PS51782"/>
    </source>
</evidence>
<dbReference type="InterPro" id="IPR018392">
    <property type="entry name" value="LysM"/>
</dbReference>
<dbReference type="Proteomes" id="UP000192578">
    <property type="component" value="Unassembled WGS sequence"/>
</dbReference>
<dbReference type="GO" id="GO:0005975">
    <property type="term" value="P:carbohydrate metabolic process"/>
    <property type="evidence" value="ECO:0007669"/>
    <property type="project" value="InterPro"/>
</dbReference>
<gene>
    <name evidence="8" type="ORF">BV898_07331</name>
</gene>
<feature type="domain" description="LysM" evidence="6">
    <location>
        <begin position="445"/>
        <end position="490"/>
    </location>
</feature>
<dbReference type="PANTHER" id="PTHR11177">
    <property type="entry name" value="CHITINASE"/>
    <property type="match status" value="1"/>
</dbReference>
<organism evidence="8 9">
    <name type="scientific">Hypsibius exemplaris</name>
    <name type="common">Freshwater tardigrade</name>
    <dbReference type="NCBI Taxonomy" id="2072580"/>
    <lineage>
        <taxon>Eukaryota</taxon>
        <taxon>Metazoa</taxon>
        <taxon>Ecdysozoa</taxon>
        <taxon>Tardigrada</taxon>
        <taxon>Eutardigrada</taxon>
        <taxon>Parachela</taxon>
        <taxon>Hypsibioidea</taxon>
        <taxon>Hypsibiidae</taxon>
        <taxon>Hypsibius</taxon>
    </lineage>
</organism>
<evidence type="ECO:0000256" key="4">
    <source>
        <dbReference type="RuleBase" id="RU000489"/>
    </source>
</evidence>
<dbReference type="Gene3D" id="3.10.350.10">
    <property type="entry name" value="LysM domain"/>
    <property type="match status" value="2"/>
</dbReference>
<dbReference type="SMART" id="SM00636">
    <property type="entry name" value="Glyco_18"/>
    <property type="match status" value="1"/>
</dbReference>
<proteinExistence type="inferred from homology"/>
<dbReference type="SMART" id="SM00257">
    <property type="entry name" value="LysM"/>
    <property type="match status" value="2"/>
</dbReference>
<dbReference type="SUPFAM" id="SSF51445">
    <property type="entry name" value="(Trans)glycosidases"/>
    <property type="match status" value="1"/>
</dbReference>
<dbReference type="EMBL" id="MTYJ01000047">
    <property type="protein sequence ID" value="OQV18701.1"/>
    <property type="molecule type" value="Genomic_DNA"/>
</dbReference>
<dbReference type="InterPro" id="IPR036779">
    <property type="entry name" value="LysM_dom_sf"/>
</dbReference>
<dbReference type="InterPro" id="IPR029070">
    <property type="entry name" value="Chitinase_insertion_sf"/>
</dbReference>
<dbReference type="Pfam" id="PF00704">
    <property type="entry name" value="Glyco_hydro_18"/>
    <property type="match status" value="1"/>
</dbReference>
<evidence type="ECO:0000259" key="7">
    <source>
        <dbReference type="PROSITE" id="PS51910"/>
    </source>
</evidence>